<dbReference type="Pfam" id="PF07963">
    <property type="entry name" value="N_methyl"/>
    <property type="match status" value="1"/>
</dbReference>
<proteinExistence type="predicted"/>
<organism evidence="2 3">
    <name type="scientific">Holdemanella biformis</name>
    <dbReference type="NCBI Taxonomy" id="1735"/>
    <lineage>
        <taxon>Bacteria</taxon>
        <taxon>Bacillati</taxon>
        <taxon>Bacillota</taxon>
        <taxon>Erysipelotrichia</taxon>
        <taxon>Erysipelotrichales</taxon>
        <taxon>Erysipelotrichaceae</taxon>
        <taxon>Holdemanella</taxon>
    </lineage>
</organism>
<gene>
    <name evidence="2" type="ORF">DWW32_11050</name>
</gene>
<evidence type="ECO:0000256" key="1">
    <source>
        <dbReference type="SAM" id="Phobius"/>
    </source>
</evidence>
<dbReference type="NCBIfam" id="NF040982">
    <property type="entry name" value="ComGD"/>
    <property type="match status" value="1"/>
</dbReference>
<dbReference type="AlphaFoldDB" id="A0A395W4Q3"/>
<protein>
    <submittedName>
        <fullName evidence="2">Type II secretion system protein</fullName>
    </submittedName>
</protein>
<dbReference type="RefSeq" id="WP_118325798.1">
    <property type="nucleotide sequence ID" value="NZ_JBCJAO010000010.1"/>
</dbReference>
<accession>A0A395W4Q3</accession>
<keyword evidence="1" id="KW-0812">Transmembrane</keyword>
<comment type="caution">
    <text evidence="2">The sequence shown here is derived from an EMBL/GenBank/DDBJ whole genome shotgun (WGS) entry which is preliminary data.</text>
</comment>
<dbReference type="InterPro" id="IPR016785">
    <property type="entry name" value="ComGD"/>
</dbReference>
<dbReference type="NCBIfam" id="TIGR02532">
    <property type="entry name" value="IV_pilin_GFxxxE"/>
    <property type="match status" value="1"/>
</dbReference>
<reference evidence="2 3" key="1">
    <citation type="submission" date="2018-08" db="EMBL/GenBank/DDBJ databases">
        <title>A genome reference for cultivated species of the human gut microbiota.</title>
        <authorList>
            <person name="Zou Y."/>
            <person name="Xue W."/>
            <person name="Luo G."/>
        </authorList>
    </citation>
    <scope>NUCLEOTIDE SEQUENCE [LARGE SCALE GENOMIC DNA]</scope>
    <source>
        <strain evidence="2 3">AF15-20</strain>
    </source>
</reference>
<keyword evidence="1" id="KW-1133">Transmembrane helix</keyword>
<dbReference type="Proteomes" id="UP000265489">
    <property type="component" value="Unassembled WGS sequence"/>
</dbReference>
<evidence type="ECO:0000313" key="3">
    <source>
        <dbReference type="Proteomes" id="UP000265489"/>
    </source>
</evidence>
<name>A0A395W4Q3_9FIRM</name>
<keyword evidence="1" id="KW-0472">Membrane</keyword>
<dbReference type="EMBL" id="QRYQ01000028">
    <property type="protein sequence ID" value="RGU89474.1"/>
    <property type="molecule type" value="Genomic_DNA"/>
</dbReference>
<evidence type="ECO:0000313" key="2">
    <source>
        <dbReference type="EMBL" id="RGU89474.1"/>
    </source>
</evidence>
<feature type="transmembrane region" description="Helical" evidence="1">
    <location>
        <begin position="12"/>
        <end position="32"/>
    </location>
</feature>
<dbReference type="GeneID" id="66580347"/>
<sequence length="130" mass="14848">MDRLSLNKNGFTFVEILIVLLIVSILSFGLYSKMHSSLYVFMRQVQTLCITAQQKAYVEHRKVYVSIQDSILVDEVEYGIPKDIACDSVSFYYNAKGNMSKAFSFHCSNTNTKMKLVFQVGAGRVRLEKE</sequence>
<dbReference type="InterPro" id="IPR012902">
    <property type="entry name" value="N_methyl_site"/>
</dbReference>